<dbReference type="Proteomes" id="UP000442707">
    <property type="component" value="Unassembled WGS sequence"/>
</dbReference>
<evidence type="ECO:0000313" key="2">
    <source>
        <dbReference type="Proteomes" id="UP000442707"/>
    </source>
</evidence>
<proteinExistence type="predicted"/>
<gene>
    <name evidence="1" type="ORF">F7R91_14365</name>
</gene>
<protein>
    <submittedName>
        <fullName evidence="1">Uncharacterized protein</fullName>
    </submittedName>
</protein>
<evidence type="ECO:0000313" key="1">
    <source>
        <dbReference type="EMBL" id="KAB1146760.1"/>
    </source>
</evidence>
<dbReference type="AlphaFoldDB" id="A0A6H9V2R1"/>
<accession>A0A6H9V2R1</accession>
<dbReference type="EMBL" id="VZRB01000008">
    <property type="protein sequence ID" value="KAB1146760.1"/>
    <property type="molecule type" value="Genomic_DNA"/>
</dbReference>
<keyword evidence="2" id="KW-1185">Reference proteome</keyword>
<dbReference type="RefSeq" id="WP_150948392.1">
    <property type="nucleotide sequence ID" value="NZ_VZRB01000008.1"/>
</dbReference>
<sequence length="152" mass="16861">MTSTYTLPHAPYIEAIEAALTEAKLTPEQTDAFVEDSYDVPYLRGVITLTTETSGIPATRWPHGLILIWDWHTGRDEDYARGPVWQWARLNDDGSNAWPYEQLPVADWAAPPMLAAAVATLAHTGTPTPMASGWHQHLQAPVEAAIRKWEAS</sequence>
<organism evidence="1 2">
    <name type="scientific">Streptomyces luteolifulvus</name>
    <dbReference type="NCBI Taxonomy" id="2615112"/>
    <lineage>
        <taxon>Bacteria</taxon>
        <taxon>Bacillati</taxon>
        <taxon>Actinomycetota</taxon>
        <taxon>Actinomycetes</taxon>
        <taxon>Kitasatosporales</taxon>
        <taxon>Streptomycetaceae</taxon>
        <taxon>Streptomyces</taxon>
    </lineage>
</organism>
<reference evidence="1 2" key="1">
    <citation type="submission" date="2019-09" db="EMBL/GenBank/DDBJ databases">
        <title>Screening of Novel Bioactive Compounds from Soil-Associated.</title>
        <authorList>
            <person name="Zhao S."/>
        </authorList>
    </citation>
    <scope>NUCLEOTIDE SEQUENCE [LARGE SCALE GENOMIC DNA]</scope>
    <source>
        <strain evidence="1 2">HIT-DPA4</strain>
    </source>
</reference>
<comment type="caution">
    <text evidence="1">The sequence shown here is derived from an EMBL/GenBank/DDBJ whole genome shotgun (WGS) entry which is preliminary data.</text>
</comment>
<name>A0A6H9V2R1_9ACTN</name>